<keyword evidence="2" id="KW-1185">Reference proteome</keyword>
<dbReference type="AlphaFoldDB" id="A0A6P8CWX5"/>
<gene>
    <name evidence="3" type="primary">LOC116197831</name>
</gene>
<feature type="region of interest" description="Disordered" evidence="1">
    <location>
        <begin position="118"/>
        <end position="153"/>
    </location>
</feature>
<name>A0A6P8CWX5_PUNGR</name>
<accession>A0A6P8CWX5</accession>
<reference evidence="2" key="1">
    <citation type="journal article" date="2020" name="Plant Biotechnol. J.">
        <title>The pomegranate (Punica granatum L.) draft genome dissects genetic divergence between soft- and hard-seeded cultivars.</title>
        <authorList>
            <person name="Luo X."/>
            <person name="Li H."/>
            <person name="Wu Z."/>
            <person name="Yao W."/>
            <person name="Zhao P."/>
            <person name="Cao D."/>
            <person name="Yu H."/>
            <person name="Li K."/>
            <person name="Poudel K."/>
            <person name="Zhao D."/>
            <person name="Zhang F."/>
            <person name="Xia X."/>
            <person name="Chen L."/>
            <person name="Wang Q."/>
            <person name="Jing D."/>
            <person name="Cao S."/>
        </authorList>
    </citation>
    <scope>NUCLEOTIDE SEQUENCE [LARGE SCALE GENOMIC DNA]</scope>
    <source>
        <strain evidence="2">cv. Tunisia</strain>
    </source>
</reference>
<dbReference type="PANTHER" id="PTHR48213">
    <property type="entry name" value="VID27-LIKE PROTEIN"/>
    <property type="match status" value="1"/>
</dbReference>
<reference evidence="3" key="2">
    <citation type="submission" date="2025-08" db="UniProtKB">
        <authorList>
            <consortium name="RefSeq"/>
        </authorList>
    </citation>
    <scope>IDENTIFICATION</scope>
    <source>
        <tissue evidence="3">Leaf</tissue>
    </source>
</reference>
<feature type="region of interest" description="Disordered" evidence="1">
    <location>
        <begin position="39"/>
        <end position="69"/>
    </location>
</feature>
<feature type="compositionally biased region" description="Acidic residues" evidence="1">
    <location>
        <begin position="122"/>
        <end position="145"/>
    </location>
</feature>
<evidence type="ECO:0000313" key="2">
    <source>
        <dbReference type="Proteomes" id="UP000515151"/>
    </source>
</evidence>
<evidence type="ECO:0000313" key="3">
    <source>
        <dbReference type="RefSeq" id="XP_031383943.1"/>
    </source>
</evidence>
<dbReference type="GeneID" id="116197831"/>
<dbReference type="Proteomes" id="UP000515151">
    <property type="component" value="Chromosome 2"/>
</dbReference>
<sequence length="200" mass="22035">MAMKSSSVELFLAGEEENDFGFELLPLEPEDLALSQWELVDPSDADSNSSRSDPDTDLGSSSPVNHPLPIPFRVTAGRAFFLDDNGQWVDRAGNPAPVVEQIMLTAVECTAAQARFRGGVVPDDDYEDEDGEDDDDDDDDGLDDELVPRHLRGKLGRQRMRKLGKRACSKMNSSKRSPHLYMKPGCVYGKHGLGLKHSLC</sequence>
<dbReference type="OrthoDB" id="1719291at2759"/>
<proteinExistence type="predicted"/>
<evidence type="ECO:0000256" key="1">
    <source>
        <dbReference type="SAM" id="MobiDB-lite"/>
    </source>
</evidence>
<organism evidence="2 3">
    <name type="scientific">Punica granatum</name>
    <name type="common">Pomegranate</name>
    <dbReference type="NCBI Taxonomy" id="22663"/>
    <lineage>
        <taxon>Eukaryota</taxon>
        <taxon>Viridiplantae</taxon>
        <taxon>Streptophyta</taxon>
        <taxon>Embryophyta</taxon>
        <taxon>Tracheophyta</taxon>
        <taxon>Spermatophyta</taxon>
        <taxon>Magnoliopsida</taxon>
        <taxon>eudicotyledons</taxon>
        <taxon>Gunneridae</taxon>
        <taxon>Pentapetalae</taxon>
        <taxon>rosids</taxon>
        <taxon>malvids</taxon>
        <taxon>Myrtales</taxon>
        <taxon>Lythraceae</taxon>
        <taxon>Punica</taxon>
    </lineage>
</organism>
<dbReference type="RefSeq" id="XP_031383943.1">
    <property type="nucleotide sequence ID" value="XM_031528083.1"/>
</dbReference>
<dbReference type="PANTHER" id="PTHR48213:SF1">
    <property type="entry name" value="PROSTATIC SPERMINE-BINDING-LIKE PROTEIN"/>
    <property type="match status" value="1"/>
</dbReference>
<protein>
    <submittedName>
        <fullName evidence="3">Protein CROWDED NUCLEI 2-like</fullName>
    </submittedName>
</protein>